<dbReference type="AlphaFoldDB" id="A0AAN4QCN8"/>
<comment type="caution">
    <text evidence="1">The sequence shown here is derived from an EMBL/GenBank/DDBJ whole genome shotgun (WGS) entry which is preliminary data.</text>
</comment>
<organism evidence="1 2">
    <name type="scientific">Pseudomonas syringae pv. actinidiae</name>
    <dbReference type="NCBI Taxonomy" id="103796"/>
    <lineage>
        <taxon>Bacteria</taxon>
        <taxon>Pseudomonadati</taxon>
        <taxon>Pseudomonadota</taxon>
        <taxon>Gammaproteobacteria</taxon>
        <taxon>Pseudomonadales</taxon>
        <taxon>Pseudomonadaceae</taxon>
        <taxon>Pseudomonas</taxon>
        <taxon>Pseudomonas syringae</taxon>
    </lineage>
</organism>
<protein>
    <submittedName>
        <fullName evidence="1">Uncharacterized protein</fullName>
    </submittedName>
</protein>
<name>A0AAN4QCN8_PSESF</name>
<dbReference type="Proteomes" id="UP000248291">
    <property type="component" value="Unassembled WGS sequence"/>
</dbReference>
<proteinExistence type="predicted"/>
<evidence type="ECO:0000313" key="1">
    <source>
        <dbReference type="EMBL" id="GBH21582.1"/>
    </source>
</evidence>
<evidence type="ECO:0000313" key="2">
    <source>
        <dbReference type="Proteomes" id="UP000248291"/>
    </source>
</evidence>
<gene>
    <name evidence="1" type="ORF">KPSA3_07632</name>
</gene>
<dbReference type="EMBL" id="BGKA01000324">
    <property type="protein sequence ID" value="GBH21582.1"/>
    <property type="molecule type" value="Genomic_DNA"/>
</dbReference>
<accession>A0AAN4QCN8</accession>
<sequence length="101" mass="11223">MTRRHATASRDLKQFSDQRPFCVGQTTGITLLWQLTSVRLGVAIRLTRLGWLEATFGSLLYTNNPGQLQRFCKGVGMSGDTRFSMKCLRQFGLAGIGLRVG</sequence>
<reference evidence="1 2" key="1">
    <citation type="submission" date="2018-04" db="EMBL/GenBank/DDBJ databases">
        <title>Draft genome sequence of Pseudomonas syringae pv. actinidiae biovar 3 strains isolated from kiwifruit in Kagawa prefecture.</title>
        <authorList>
            <person name="Tabuchi M."/>
            <person name="Saito M."/>
            <person name="Fujiwara S."/>
            <person name="Sasa N."/>
            <person name="Akimitsu K."/>
            <person name="Gomi K."/>
            <person name="Konishi-Sugita S."/>
            <person name="Hamano K."/>
            <person name="Kataoka I."/>
        </authorList>
    </citation>
    <scope>NUCLEOTIDE SEQUENCE [LARGE SCALE GENOMIC DNA]</scope>
    <source>
        <strain evidence="1 2">MAFF212211</strain>
    </source>
</reference>